<dbReference type="PROSITE" id="PS51194">
    <property type="entry name" value="HELICASE_CTER"/>
    <property type="match status" value="1"/>
</dbReference>
<keyword evidence="2" id="KW-0378">Hydrolase</keyword>
<protein>
    <submittedName>
        <fullName evidence="2">Putative ATP-dependent helicase hrq1</fullName>
    </submittedName>
</protein>
<dbReference type="AlphaFoldDB" id="A0A1R0GXC4"/>
<keyword evidence="3" id="KW-1185">Reference proteome</keyword>
<dbReference type="SUPFAM" id="SSF52540">
    <property type="entry name" value="P-loop containing nucleoside triphosphate hydrolases"/>
    <property type="match status" value="1"/>
</dbReference>
<dbReference type="PANTHER" id="PTHR47957:SF3">
    <property type="entry name" value="ATP-DEPENDENT HELICASE HRQ1"/>
    <property type="match status" value="1"/>
</dbReference>
<dbReference type="EMBL" id="LSSL01002356">
    <property type="protein sequence ID" value="OLY81546.1"/>
    <property type="molecule type" value="Genomic_DNA"/>
</dbReference>
<comment type="caution">
    <text evidence="2">The sequence shown here is derived from an EMBL/GenBank/DDBJ whole genome shotgun (WGS) entry which is preliminary data.</text>
</comment>
<proteinExistence type="predicted"/>
<dbReference type="GO" id="GO:0036297">
    <property type="term" value="P:interstrand cross-link repair"/>
    <property type="evidence" value="ECO:0007669"/>
    <property type="project" value="TreeGrafter"/>
</dbReference>
<feature type="domain" description="Helicase C-terminal" evidence="1">
    <location>
        <begin position="1"/>
        <end position="87"/>
    </location>
</feature>
<dbReference type="GO" id="GO:0043138">
    <property type="term" value="F:3'-5' DNA helicase activity"/>
    <property type="evidence" value="ECO:0007669"/>
    <property type="project" value="TreeGrafter"/>
</dbReference>
<keyword evidence="2" id="KW-0067">ATP-binding</keyword>
<name>A0A1R0GXC4_9FUNG</name>
<dbReference type="Gene3D" id="3.40.50.300">
    <property type="entry name" value="P-loop containing nucleotide triphosphate hydrolases"/>
    <property type="match status" value="1"/>
</dbReference>
<accession>A0A1R0GXC4</accession>
<dbReference type="GO" id="GO:0005634">
    <property type="term" value="C:nucleus"/>
    <property type="evidence" value="ECO:0007669"/>
    <property type="project" value="TreeGrafter"/>
</dbReference>
<dbReference type="GO" id="GO:0006289">
    <property type="term" value="P:nucleotide-excision repair"/>
    <property type="evidence" value="ECO:0007669"/>
    <property type="project" value="TreeGrafter"/>
</dbReference>
<dbReference type="InterPro" id="IPR027417">
    <property type="entry name" value="P-loop_NTPase"/>
</dbReference>
<dbReference type="Pfam" id="PF00271">
    <property type="entry name" value="Helicase_C"/>
    <property type="match status" value="1"/>
</dbReference>
<gene>
    <name evidence="2" type="ORF">AYI68_g4345</name>
</gene>
<dbReference type="PANTHER" id="PTHR47957">
    <property type="entry name" value="ATP-DEPENDENT HELICASE HRQ1"/>
    <property type="match status" value="1"/>
</dbReference>
<keyword evidence="2" id="KW-0547">Nucleotide-binding</keyword>
<dbReference type="Proteomes" id="UP000187455">
    <property type="component" value="Unassembled WGS sequence"/>
</dbReference>
<evidence type="ECO:0000313" key="3">
    <source>
        <dbReference type="Proteomes" id="UP000187455"/>
    </source>
</evidence>
<dbReference type="InterPro" id="IPR055227">
    <property type="entry name" value="HRQ1_WHD"/>
</dbReference>
<evidence type="ECO:0000313" key="2">
    <source>
        <dbReference type="EMBL" id="OLY81546.1"/>
    </source>
</evidence>
<evidence type="ECO:0000259" key="1">
    <source>
        <dbReference type="PROSITE" id="PS51194"/>
    </source>
</evidence>
<organism evidence="2 3">
    <name type="scientific">Smittium mucronatum</name>
    <dbReference type="NCBI Taxonomy" id="133383"/>
    <lineage>
        <taxon>Eukaryota</taxon>
        <taxon>Fungi</taxon>
        <taxon>Fungi incertae sedis</taxon>
        <taxon>Zoopagomycota</taxon>
        <taxon>Kickxellomycotina</taxon>
        <taxon>Harpellomycetes</taxon>
        <taxon>Harpellales</taxon>
        <taxon>Legeriomycetaceae</taxon>
        <taxon>Smittium</taxon>
    </lineage>
</organism>
<dbReference type="InterPro" id="IPR001650">
    <property type="entry name" value="Helicase_C-like"/>
</dbReference>
<dbReference type="Pfam" id="PF22982">
    <property type="entry name" value="WHD_HRQ1"/>
    <property type="match status" value="1"/>
</dbReference>
<keyword evidence="2" id="KW-0347">Helicase</keyword>
<reference evidence="2 3" key="1">
    <citation type="journal article" date="2016" name="Mol. Biol. Evol.">
        <title>Genome-Wide Survey of Gut Fungi (Harpellales) Reveals the First Horizontally Transferred Ubiquitin Gene from a Mosquito Host.</title>
        <authorList>
            <person name="Wang Y."/>
            <person name="White M.M."/>
            <person name="Kvist S."/>
            <person name="Moncalvo J.M."/>
        </authorList>
    </citation>
    <scope>NUCLEOTIDE SEQUENCE [LARGE SCALE GENOMIC DNA]</scope>
    <source>
        <strain evidence="2 3">ALG-7-W6</strain>
    </source>
</reference>
<sequence>MFMDYTRLIITTSALELGIDIGSLDAVLLLGFPLSPSIFIQRIGRVGRRQRGDVILLLGNDAIDRRGLKTAEAKFRGDITLPITDFLTKFGLSESKEMKVWAYGNPSHLKPNSDGTDDIDTYEYNIGVNDDDLCDNDGKKLQFFDNDLVIGHLQCSAFESPFPSLPSDYHFPDFVSQLGFEKSRPYIQNLVSKNLLFDEGLSQYVVSHTYKPYPPSHVNIRKIAETEWSLVVDGSSKGNNSFELHILEQIDTWRASFTIFEGRVFYSASAPYFYYSWRYLLKLEC</sequence>
<dbReference type="OrthoDB" id="5594584at2759"/>